<feature type="binding site" description="axial binding residue" evidence="6">
    <location>
        <position position="136"/>
    </location>
    <ligand>
        <name>heme c</name>
        <dbReference type="ChEBI" id="CHEBI:61717"/>
    </ligand>
    <ligandPart>
        <name>Fe</name>
        <dbReference type="ChEBI" id="CHEBI:18248"/>
    </ligandPart>
</feature>
<gene>
    <name evidence="9" type="ORF">BKX93_06055</name>
</gene>
<evidence type="ECO:0000256" key="2">
    <source>
        <dbReference type="ARBA" id="ARBA00022617"/>
    </source>
</evidence>
<dbReference type="AlphaFoldDB" id="A0A1D9LEA2"/>
<dbReference type="GO" id="GO:0005506">
    <property type="term" value="F:iron ion binding"/>
    <property type="evidence" value="ECO:0007669"/>
    <property type="project" value="InterPro"/>
</dbReference>
<feature type="chain" id="PRO_5009443002" evidence="8">
    <location>
        <begin position="20"/>
        <end position="142"/>
    </location>
</feature>
<dbReference type="PIRSF" id="PIRSF000027">
    <property type="entry name" value="Cytc_c_prime"/>
    <property type="match status" value="1"/>
</dbReference>
<dbReference type="PROSITE" id="PS51009">
    <property type="entry name" value="CYTCII"/>
    <property type="match status" value="1"/>
</dbReference>
<keyword evidence="5 6" id="KW-0408">Iron</keyword>
<feature type="binding site" description="covalent" evidence="7">
    <location>
        <position position="132"/>
    </location>
    <ligand>
        <name>heme c</name>
        <dbReference type="ChEBI" id="CHEBI:61717"/>
    </ligand>
</feature>
<dbReference type="InterPro" id="IPR002321">
    <property type="entry name" value="Cyt_c_II"/>
</dbReference>
<feature type="signal peptide" evidence="8">
    <location>
        <begin position="1"/>
        <end position="19"/>
    </location>
</feature>
<evidence type="ECO:0000256" key="1">
    <source>
        <dbReference type="ARBA" id="ARBA00022448"/>
    </source>
</evidence>
<evidence type="ECO:0000256" key="6">
    <source>
        <dbReference type="PIRSR" id="PIRSR000027-1"/>
    </source>
</evidence>
<proteinExistence type="predicted"/>
<dbReference type="Proteomes" id="UP000178776">
    <property type="component" value="Chromosome"/>
</dbReference>
<evidence type="ECO:0000313" key="9">
    <source>
        <dbReference type="EMBL" id="AOZ49609.1"/>
    </source>
</evidence>
<evidence type="ECO:0000313" key="10">
    <source>
        <dbReference type="Proteomes" id="UP000178776"/>
    </source>
</evidence>
<dbReference type="GeneID" id="68840769"/>
<organism evidence="9 10">
    <name type="scientific">Chromobacterium vaccinii</name>
    <dbReference type="NCBI Taxonomy" id="1108595"/>
    <lineage>
        <taxon>Bacteria</taxon>
        <taxon>Pseudomonadati</taxon>
        <taxon>Pseudomonadota</taxon>
        <taxon>Betaproteobacteria</taxon>
        <taxon>Neisseriales</taxon>
        <taxon>Chromobacteriaceae</taxon>
        <taxon>Chromobacterium</taxon>
    </lineage>
</organism>
<dbReference type="InterPro" id="IPR012127">
    <property type="entry name" value="Cyt_c_prime"/>
</dbReference>
<dbReference type="Pfam" id="PF01322">
    <property type="entry name" value="Cytochrom_C_2"/>
    <property type="match status" value="1"/>
</dbReference>
<comment type="PTM">
    <text evidence="7">Binds 1 heme group per subunit.</text>
</comment>
<keyword evidence="8" id="KW-0732">Signal</keyword>
<dbReference type="RefSeq" id="WP_070979168.1">
    <property type="nucleotide sequence ID" value="NZ_CP017707.1"/>
</dbReference>
<dbReference type="GO" id="GO:0020037">
    <property type="term" value="F:heme binding"/>
    <property type="evidence" value="ECO:0007669"/>
    <property type="project" value="InterPro"/>
</dbReference>
<accession>A0A1D9LEA2</accession>
<dbReference type="SUPFAM" id="SSF47175">
    <property type="entry name" value="Cytochromes"/>
    <property type="match status" value="1"/>
</dbReference>
<keyword evidence="3 6" id="KW-0479">Metal-binding</keyword>
<sequence length="142" mass="15629">MKKMLMASLALLIAGQAFAADPVSQRKETFKQYKPVVGEMGKMVKGEIPYNKDEFAKQAAKLEQLSQQPWQYFPAGSGAGKTDAKPEIWSKPADWQKAIDNHKAATAKLKQVALTGDLAAIKAQFGATQQTCKACHKDFRKD</sequence>
<keyword evidence="1" id="KW-0813">Transport</keyword>
<reference evidence="9 10" key="1">
    <citation type="submission" date="2016-10" db="EMBL/GenBank/DDBJ databases">
        <title>Chromobacterium muskegensis sp. nov., an insecticidal bacterium isolated from Sphagnum bogs.</title>
        <authorList>
            <person name="Sparks M.E."/>
            <person name="Blackburn M.B."/>
            <person name="Gundersen-Rindal D.E."/>
            <person name="Mitchell A."/>
            <person name="Farrar R."/>
            <person name="Kuhar D."/>
        </authorList>
    </citation>
    <scope>NUCLEOTIDE SEQUENCE [LARGE SCALE GENOMIC DNA]</scope>
    <source>
        <strain evidence="9 10">21-1</strain>
    </source>
</reference>
<dbReference type="GO" id="GO:0022900">
    <property type="term" value="P:electron transport chain"/>
    <property type="evidence" value="ECO:0007669"/>
    <property type="project" value="InterPro"/>
</dbReference>
<feature type="binding site" description="covalent" evidence="7">
    <location>
        <position position="135"/>
    </location>
    <ligand>
        <name>heme c</name>
        <dbReference type="ChEBI" id="CHEBI:61717"/>
    </ligand>
</feature>
<dbReference type="GO" id="GO:0042597">
    <property type="term" value="C:periplasmic space"/>
    <property type="evidence" value="ECO:0007669"/>
    <property type="project" value="InterPro"/>
</dbReference>
<name>A0A1D9LEA2_9NEIS</name>
<dbReference type="KEGG" id="cvc:BKX93_06055"/>
<dbReference type="InterPro" id="IPR010980">
    <property type="entry name" value="Cyt_c/b562"/>
</dbReference>
<dbReference type="STRING" id="1108595.BKX93_06055"/>
<keyword evidence="2 7" id="KW-0349">Heme</keyword>
<evidence type="ECO:0000256" key="3">
    <source>
        <dbReference type="ARBA" id="ARBA00022723"/>
    </source>
</evidence>
<evidence type="ECO:0000256" key="7">
    <source>
        <dbReference type="PIRSR" id="PIRSR000027-2"/>
    </source>
</evidence>
<keyword evidence="4" id="KW-0249">Electron transport</keyword>
<protein>
    <submittedName>
        <fullName evidence="9">Cytochrome C</fullName>
    </submittedName>
</protein>
<dbReference type="GO" id="GO:0009055">
    <property type="term" value="F:electron transfer activity"/>
    <property type="evidence" value="ECO:0007669"/>
    <property type="project" value="InterPro"/>
</dbReference>
<evidence type="ECO:0000256" key="5">
    <source>
        <dbReference type="ARBA" id="ARBA00023004"/>
    </source>
</evidence>
<evidence type="ECO:0000256" key="8">
    <source>
        <dbReference type="SAM" id="SignalP"/>
    </source>
</evidence>
<evidence type="ECO:0000256" key="4">
    <source>
        <dbReference type="ARBA" id="ARBA00022982"/>
    </source>
</evidence>
<dbReference type="Gene3D" id="1.20.120.10">
    <property type="entry name" value="Cytochrome c/b562"/>
    <property type="match status" value="1"/>
</dbReference>
<dbReference type="EMBL" id="CP017707">
    <property type="protein sequence ID" value="AOZ49609.1"/>
    <property type="molecule type" value="Genomic_DNA"/>
</dbReference>